<evidence type="ECO:0000313" key="3">
    <source>
        <dbReference type="Proteomes" id="UP001620397"/>
    </source>
</evidence>
<accession>A0ABW8KFN8</accession>
<dbReference type="EMBL" id="JADIKL010000002">
    <property type="protein sequence ID" value="MFK2930241.1"/>
    <property type="molecule type" value="Genomic_DNA"/>
</dbReference>
<keyword evidence="1" id="KW-1133">Transmembrane helix</keyword>
<sequence>MLGGFRRPPWWAILLTAVAAVLFVRLGVWQLHRAAFKDDLLRRYAAAAVASPQGFAAVAAHPPPDAYPRVQLQGRYLADRIYLLDNPKHDDRGGVEVYVPLRVPGADRLLLADLGFLPGNGTDQTPQLPPLPEDMQDLHGLYLPPPGQGFAMGGNALARQAHWPKKTIYLDLQQVAADLGAALYPRVVSLDADPASIYVRVHALDFGDMPPARHRAYAFQWFSFAIAVVVILLVLNRRRGSRKSRPMDSR</sequence>
<feature type="transmembrane region" description="Helical" evidence="1">
    <location>
        <begin position="217"/>
        <end position="235"/>
    </location>
</feature>
<comment type="similarity">
    <text evidence="1">Belongs to the SURF1 family.</text>
</comment>
<proteinExistence type="inferred from homology"/>
<dbReference type="Pfam" id="PF02104">
    <property type="entry name" value="SURF1"/>
    <property type="match status" value="1"/>
</dbReference>
<name>A0ABW8KFN8_9GAMM</name>
<evidence type="ECO:0000256" key="1">
    <source>
        <dbReference type="RuleBase" id="RU363076"/>
    </source>
</evidence>
<keyword evidence="3" id="KW-1185">Reference proteome</keyword>
<comment type="caution">
    <text evidence="1">Lacks conserved residue(s) required for the propagation of feature annotation.</text>
</comment>
<protein>
    <recommendedName>
        <fullName evidence="1">SURF1-like protein</fullName>
    </recommendedName>
</protein>
<organism evidence="2 3">
    <name type="scientific">Dyella agri</name>
    <dbReference type="NCBI Taxonomy" id="1926869"/>
    <lineage>
        <taxon>Bacteria</taxon>
        <taxon>Pseudomonadati</taxon>
        <taxon>Pseudomonadota</taxon>
        <taxon>Gammaproteobacteria</taxon>
        <taxon>Lysobacterales</taxon>
        <taxon>Rhodanobacteraceae</taxon>
        <taxon>Dyella</taxon>
    </lineage>
</organism>
<dbReference type="Proteomes" id="UP001620397">
    <property type="component" value="Unassembled WGS sequence"/>
</dbReference>
<reference evidence="2 3" key="1">
    <citation type="submission" date="2020-10" db="EMBL/GenBank/DDBJ databases">
        <title>Phylogeny of dyella-like bacteria.</title>
        <authorList>
            <person name="Fu J."/>
        </authorList>
    </citation>
    <scope>NUCLEOTIDE SEQUENCE [LARGE SCALE GENOMIC DNA]</scope>
    <source>
        <strain evidence="2 3">DKC-1</strain>
    </source>
</reference>
<gene>
    <name evidence="2" type="ORF">ISP14_05485</name>
</gene>
<dbReference type="RefSeq" id="WP_404536903.1">
    <property type="nucleotide sequence ID" value="NZ_JADIKL010000002.1"/>
</dbReference>
<evidence type="ECO:0000313" key="2">
    <source>
        <dbReference type="EMBL" id="MFK2930241.1"/>
    </source>
</evidence>
<dbReference type="CDD" id="cd06662">
    <property type="entry name" value="SURF1"/>
    <property type="match status" value="1"/>
</dbReference>
<dbReference type="InterPro" id="IPR002994">
    <property type="entry name" value="Surf1/Shy1"/>
</dbReference>
<keyword evidence="1" id="KW-0812">Transmembrane</keyword>
<keyword evidence="1" id="KW-1003">Cell membrane</keyword>
<comment type="caution">
    <text evidence="2">The sequence shown here is derived from an EMBL/GenBank/DDBJ whole genome shotgun (WGS) entry which is preliminary data.</text>
</comment>
<comment type="subcellular location">
    <subcellularLocation>
        <location evidence="1">Cell membrane</location>
        <topology evidence="1">Multi-pass membrane protein</topology>
    </subcellularLocation>
</comment>
<keyword evidence="1" id="KW-0472">Membrane</keyword>
<dbReference type="PROSITE" id="PS50895">
    <property type="entry name" value="SURF1"/>
    <property type="match status" value="1"/>
</dbReference>